<reference evidence="13" key="1">
    <citation type="submission" date="2020-05" db="EMBL/GenBank/DDBJ databases">
        <title>Phylogenomic resolution of chytrid fungi.</title>
        <authorList>
            <person name="Stajich J.E."/>
            <person name="Amses K."/>
            <person name="Simmons R."/>
            <person name="Seto K."/>
            <person name="Myers J."/>
            <person name="Bonds A."/>
            <person name="Quandt C.A."/>
            <person name="Barry K."/>
            <person name="Liu P."/>
            <person name="Grigoriev I."/>
            <person name="Longcore J.E."/>
            <person name="James T.Y."/>
        </authorList>
    </citation>
    <scope>NUCLEOTIDE SEQUENCE</scope>
    <source>
        <strain evidence="13">JEL0379</strain>
    </source>
</reference>
<keyword evidence="14" id="KW-1185">Reference proteome</keyword>
<evidence type="ECO:0000256" key="3">
    <source>
        <dbReference type="ARBA" id="ARBA00022490"/>
    </source>
</evidence>
<evidence type="ECO:0000256" key="8">
    <source>
        <dbReference type="ARBA" id="ARBA00043971"/>
    </source>
</evidence>
<dbReference type="Pfam" id="PF10243">
    <property type="entry name" value="MIP-T3"/>
    <property type="match status" value="1"/>
</dbReference>
<keyword evidence="6" id="KW-0206">Cytoskeleton</keyword>
<dbReference type="InterPro" id="IPR041476">
    <property type="entry name" value="TRAF3IP1_C"/>
</dbReference>
<feature type="compositionally biased region" description="Pro residues" evidence="10">
    <location>
        <begin position="213"/>
        <end position="222"/>
    </location>
</feature>
<dbReference type="GO" id="GO:0048731">
    <property type="term" value="P:system development"/>
    <property type="evidence" value="ECO:0007669"/>
    <property type="project" value="UniProtKB-ARBA"/>
</dbReference>
<sequence length="541" mass="58651">MSAPPLDDVVKKTADILGRIIKKPPLTPKLLSKPPFRYLHDLISEVLTTSEFGAGLYSADEMNHENVKEKEAKIAYLTKIIDCVGISTGVEIKCNPLKIVAGMEPEETNFLLQVLGKAVIKKVDSADAVKRVLAGEHQQLEKSSRAGSDKRSGKSSTVGSANDLRKTRSELSIDPPAPAPPLSAKKAREREPSAEARPPASPPAAPEPEAQDLPPPPQPPAPSVTKEDKRELEPEQTSTPAASPTPAPQPSRELARETAQAPLPPPPLVQKQSAPPPPEPRIDAGKPPPAPVPARNLTPAPETPAPPSQEEAVPEEPSRGAPADAEERAARAAAGAVSSTPRRMRPASARPAPPRQRAPEVAVEEIPKNVPIIFQDDKRDDEEDFVVITHDTDGPESATVGDESGPLADEKHGGLVRTILQTKQELEGSKGEDGKSKAKSGKEALGGKKEIEALREWIQALTRSTNPLGKTMDYMQEDVDSMNRELEMWRVEHRKYKNMLEEELRITREETIPLDTQLKTVEAAIEEQVLYHGIAGYFSLN</sequence>
<evidence type="ECO:0000256" key="1">
    <source>
        <dbReference type="ARBA" id="ARBA00004120"/>
    </source>
</evidence>
<evidence type="ECO:0000256" key="5">
    <source>
        <dbReference type="ARBA" id="ARBA00023054"/>
    </source>
</evidence>
<keyword evidence="5" id="KW-0175">Coiled coil</keyword>
<accession>A0AAD5TEG2</accession>
<dbReference type="GO" id="GO:0005930">
    <property type="term" value="C:axoneme"/>
    <property type="evidence" value="ECO:0007669"/>
    <property type="project" value="UniProtKB-SubCell"/>
</dbReference>
<comment type="caution">
    <text evidence="13">The sequence shown here is derived from an EMBL/GenBank/DDBJ whole genome shotgun (WGS) entry which is preliminary data.</text>
</comment>
<evidence type="ECO:0000256" key="7">
    <source>
        <dbReference type="ARBA" id="ARBA00023273"/>
    </source>
</evidence>
<evidence type="ECO:0000256" key="6">
    <source>
        <dbReference type="ARBA" id="ARBA00023212"/>
    </source>
</evidence>
<evidence type="ECO:0000259" key="11">
    <source>
        <dbReference type="Pfam" id="PF10243"/>
    </source>
</evidence>
<feature type="region of interest" description="Disordered" evidence="10">
    <location>
        <begin position="423"/>
        <end position="446"/>
    </location>
</feature>
<feature type="compositionally biased region" description="Basic and acidic residues" evidence="10">
    <location>
        <begin position="424"/>
        <end position="446"/>
    </location>
</feature>
<dbReference type="GO" id="GO:0060271">
    <property type="term" value="P:cilium assembly"/>
    <property type="evidence" value="ECO:0007669"/>
    <property type="project" value="TreeGrafter"/>
</dbReference>
<dbReference type="InterPro" id="IPR042576">
    <property type="entry name" value="TRAF3IP1_N_sf"/>
</dbReference>
<dbReference type="GO" id="GO:0042073">
    <property type="term" value="P:intraciliary transport"/>
    <property type="evidence" value="ECO:0007669"/>
    <property type="project" value="TreeGrafter"/>
</dbReference>
<dbReference type="EMBL" id="JADGJQ010000107">
    <property type="protein sequence ID" value="KAJ3169392.1"/>
    <property type="molecule type" value="Genomic_DNA"/>
</dbReference>
<dbReference type="PANTHER" id="PTHR31363:SF0">
    <property type="entry name" value="TRAF3-INTERACTING PROTEIN 1"/>
    <property type="match status" value="1"/>
</dbReference>
<proteinExistence type="inferred from homology"/>
<dbReference type="GO" id="GO:0070507">
    <property type="term" value="P:regulation of microtubule cytoskeleton organization"/>
    <property type="evidence" value="ECO:0007669"/>
    <property type="project" value="TreeGrafter"/>
</dbReference>
<keyword evidence="4" id="KW-0970">Cilium biogenesis/degradation</keyword>
<evidence type="ECO:0000313" key="13">
    <source>
        <dbReference type="EMBL" id="KAJ3169392.1"/>
    </source>
</evidence>
<name>A0AAD5TEG2_9FUNG</name>
<feature type="compositionally biased region" description="Pro residues" evidence="10">
    <location>
        <begin position="262"/>
        <end position="279"/>
    </location>
</feature>
<keyword evidence="7" id="KW-0966">Cell projection</keyword>
<dbReference type="AlphaFoldDB" id="A0AAD5TEG2"/>
<protein>
    <recommendedName>
        <fullName evidence="9">TRAF3-interacting protein 1</fullName>
    </recommendedName>
</protein>
<feature type="region of interest" description="Disordered" evidence="10">
    <location>
        <begin position="390"/>
        <end position="410"/>
    </location>
</feature>
<evidence type="ECO:0000256" key="10">
    <source>
        <dbReference type="SAM" id="MobiDB-lite"/>
    </source>
</evidence>
<evidence type="ECO:0000256" key="4">
    <source>
        <dbReference type="ARBA" id="ARBA00022794"/>
    </source>
</evidence>
<evidence type="ECO:0000313" key="14">
    <source>
        <dbReference type="Proteomes" id="UP001212152"/>
    </source>
</evidence>
<organism evidence="13 14">
    <name type="scientific">Geranomyces variabilis</name>
    <dbReference type="NCBI Taxonomy" id="109894"/>
    <lineage>
        <taxon>Eukaryota</taxon>
        <taxon>Fungi</taxon>
        <taxon>Fungi incertae sedis</taxon>
        <taxon>Chytridiomycota</taxon>
        <taxon>Chytridiomycota incertae sedis</taxon>
        <taxon>Chytridiomycetes</taxon>
        <taxon>Spizellomycetales</taxon>
        <taxon>Powellomycetaceae</taxon>
        <taxon>Geranomyces</taxon>
    </lineage>
</organism>
<feature type="domain" description="TRAF3-interacting protein 1 C-terminal" evidence="12">
    <location>
        <begin position="409"/>
        <end position="529"/>
    </location>
</feature>
<feature type="region of interest" description="Disordered" evidence="10">
    <location>
        <begin position="138"/>
        <end position="364"/>
    </location>
</feature>
<evidence type="ECO:0000256" key="2">
    <source>
        <dbReference type="ARBA" id="ARBA00004430"/>
    </source>
</evidence>
<dbReference type="InterPro" id="IPR018799">
    <property type="entry name" value="TRAF3IP1"/>
</dbReference>
<feature type="domain" description="TRAF3-interacting protein 1 N-terminal" evidence="11">
    <location>
        <begin position="9"/>
        <end position="119"/>
    </location>
</feature>
<keyword evidence="3" id="KW-0963">Cytoplasm</keyword>
<gene>
    <name evidence="13" type="primary">TRAF3IP1</name>
    <name evidence="13" type="ORF">HDU87_000614</name>
</gene>
<comment type="subcellular location">
    <subcellularLocation>
        <location evidence="2">Cytoplasm</location>
        <location evidence="2">Cytoskeleton</location>
        <location evidence="2">Cilium axoneme</location>
    </subcellularLocation>
    <subcellularLocation>
        <location evidence="1">Cytoplasm</location>
        <location evidence="1">Cytoskeleton</location>
        <location evidence="1">Cilium basal body</location>
    </subcellularLocation>
</comment>
<evidence type="ECO:0000259" key="12">
    <source>
        <dbReference type="Pfam" id="PF17749"/>
    </source>
</evidence>
<feature type="compositionally biased region" description="Basic and acidic residues" evidence="10">
    <location>
        <begin position="138"/>
        <end position="152"/>
    </location>
</feature>
<dbReference type="FunFam" id="1.10.418.50:FF:000001">
    <property type="entry name" value="TRAF3-interacting protein 1 isoform X1"/>
    <property type="match status" value="1"/>
</dbReference>
<dbReference type="Pfam" id="PF17749">
    <property type="entry name" value="MIP-T3_C"/>
    <property type="match status" value="1"/>
</dbReference>
<comment type="similarity">
    <text evidence="8">Belongs to the TRAF3IP1 family.</text>
</comment>
<dbReference type="Proteomes" id="UP001212152">
    <property type="component" value="Unassembled WGS sequence"/>
</dbReference>
<dbReference type="InterPro" id="IPR040468">
    <property type="entry name" value="TRAF3IP1_N"/>
</dbReference>
<evidence type="ECO:0000256" key="9">
    <source>
        <dbReference type="ARBA" id="ARBA00070492"/>
    </source>
</evidence>
<dbReference type="PANTHER" id="PTHR31363">
    <property type="entry name" value="TRAF3-INTERACTING PROTEIN 1"/>
    <property type="match status" value="1"/>
</dbReference>
<dbReference type="GO" id="GO:0008017">
    <property type="term" value="F:microtubule binding"/>
    <property type="evidence" value="ECO:0007669"/>
    <property type="project" value="InterPro"/>
</dbReference>
<dbReference type="GO" id="GO:0030992">
    <property type="term" value="C:intraciliary transport particle B"/>
    <property type="evidence" value="ECO:0007669"/>
    <property type="project" value="TreeGrafter"/>
</dbReference>
<dbReference type="Gene3D" id="1.10.418.50">
    <property type="entry name" value="Microtubule-binding protein MIP-T3"/>
    <property type="match status" value="1"/>
</dbReference>
<dbReference type="GO" id="GO:0048513">
    <property type="term" value="P:animal organ development"/>
    <property type="evidence" value="ECO:0007669"/>
    <property type="project" value="UniProtKB-ARBA"/>
</dbReference>
<dbReference type="GO" id="GO:0036064">
    <property type="term" value="C:ciliary basal body"/>
    <property type="evidence" value="ECO:0007669"/>
    <property type="project" value="TreeGrafter"/>
</dbReference>